<evidence type="ECO:0000313" key="2">
    <source>
        <dbReference type="EMBL" id="QDR79658.1"/>
    </source>
</evidence>
<dbReference type="EMBL" id="CP036259">
    <property type="protein sequence ID" value="QDR79658.1"/>
    <property type="molecule type" value="Genomic_DNA"/>
</dbReference>
<keyword evidence="1" id="KW-0812">Transmembrane</keyword>
<feature type="transmembrane region" description="Helical" evidence="1">
    <location>
        <begin position="28"/>
        <end position="47"/>
    </location>
</feature>
<sequence>MSTNPTPGLNQNVVLKPVPWGKRYRAPLMNAAFWAFWLGFALAHQGGVANNSLLINLSYLVFALACLVPLVTKK</sequence>
<name>A0A517DQR5_9FIRM</name>
<evidence type="ECO:0000313" key="3">
    <source>
        <dbReference type="Proteomes" id="UP000320776"/>
    </source>
</evidence>
<dbReference type="RefSeq" id="WP_144349266.1">
    <property type="nucleotide sequence ID" value="NZ_CP036259.1"/>
</dbReference>
<dbReference type="AlphaFoldDB" id="A0A517DQR5"/>
<dbReference type="Proteomes" id="UP000320776">
    <property type="component" value="Chromosome"/>
</dbReference>
<proteinExistence type="predicted"/>
<keyword evidence="3" id="KW-1185">Reference proteome</keyword>
<gene>
    <name evidence="2" type="ORF">SPTER_09470</name>
</gene>
<keyword evidence="1" id="KW-1133">Transmembrane helix</keyword>
<feature type="transmembrane region" description="Helical" evidence="1">
    <location>
        <begin position="53"/>
        <end position="72"/>
    </location>
</feature>
<organism evidence="2 3">
    <name type="scientific">Sporomusa termitida</name>
    <dbReference type="NCBI Taxonomy" id="2377"/>
    <lineage>
        <taxon>Bacteria</taxon>
        <taxon>Bacillati</taxon>
        <taxon>Bacillota</taxon>
        <taxon>Negativicutes</taxon>
        <taxon>Selenomonadales</taxon>
        <taxon>Sporomusaceae</taxon>
        <taxon>Sporomusa</taxon>
    </lineage>
</organism>
<protein>
    <submittedName>
        <fullName evidence="2">Uncharacterized protein</fullName>
    </submittedName>
</protein>
<accession>A0A517DQR5</accession>
<evidence type="ECO:0000256" key="1">
    <source>
        <dbReference type="SAM" id="Phobius"/>
    </source>
</evidence>
<reference evidence="2 3" key="1">
    <citation type="submission" date="2019-02" db="EMBL/GenBank/DDBJ databases">
        <title>Closed genome of Sporomusa termitida DSM 4440.</title>
        <authorList>
            <person name="Poehlein A."/>
            <person name="Daniel R."/>
        </authorList>
    </citation>
    <scope>NUCLEOTIDE SEQUENCE [LARGE SCALE GENOMIC DNA]</scope>
    <source>
        <strain evidence="2 3">DSM 4440</strain>
    </source>
</reference>
<dbReference type="OrthoDB" id="1684894at2"/>
<keyword evidence="1" id="KW-0472">Membrane</keyword>
<dbReference type="KEGG" id="sted:SPTER_09470"/>